<dbReference type="Proteomes" id="UP001207742">
    <property type="component" value="Unassembled WGS sequence"/>
</dbReference>
<dbReference type="RefSeq" id="WP_264729263.1">
    <property type="nucleotide sequence ID" value="NZ_JAPDNR010000001.1"/>
</dbReference>
<reference evidence="2 3" key="1">
    <citation type="submission" date="2022-10" db="EMBL/GenBank/DDBJ databases">
        <title>Chitinophaga nivalis PC15 sp. nov., isolated from Pyeongchang county, South Korea.</title>
        <authorList>
            <person name="Trinh H.N."/>
        </authorList>
    </citation>
    <scope>NUCLEOTIDE SEQUENCE [LARGE SCALE GENOMIC DNA]</scope>
    <source>
        <strain evidence="2 3">PC14</strain>
    </source>
</reference>
<evidence type="ECO:0000313" key="3">
    <source>
        <dbReference type="Proteomes" id="UP001207742"/>
    </source>
</evidence>
<gene>
    <name evidence="2" type="ORF">OL497_07565</name>
</gene>
<dbReference type="Pfam" id="PF13569">
    <property type="entry name" value="DUF4132"/>
    <property type="match status" value="1"/>
</dbReference>
<evidence type="ECO:0000313" key="2">
    <source>
        <dbReference type="EMBL" id="MCW3483744.1"/>
    </source>
</evidence>
<dbReference type="InterPro" id="IPR025406">
    <property type="entry name" value="DUF4132"/>
</dbReference>
<organism evidence="2 3">
    <name type="scientific">Chitinophaga nivalis</name>
    <dbReference type="NCBI Taxonomy" id="2991709"/>
    <lineage>
        <taxon>Bacteria</taxon>
        <taxon>Pseudomonadati</taxon>
        <taxon>Bacteroidota</taxon>
        <taxon>Chitinophagia</taxon>
        <taxon>Chitinophagales</taxon>
        <taxon>Chitinophagaceae</taxon>
        <taxon>Chitinophaga</taxon>
    </lineage>
</organism>
<feature type="domain" description="DUF4132" evidence="1">
    <location>
        <begin position="702"/>
        <end position="879"/>
    </location>
</feature>
<sequence>MPYTKEAILPLVEQLKQFTDYEDTLYPHLHAGIDFLTGTTFTVPEFAQLHEAAQMNYFLPLLQLPDHWDDNDRLILQLLAPPLTWAACQERFLQTIVPLMDAPGTSSSVVLRFSYFTSFLQQRGCTPAAIGSLLISYSGDGNNFDLAPLKFTPLRKFLQDLIKGAEWATIDDYLRTWKQKGWNSLFYRLLSKGHPDREMEYLDSILQQHRQPYTNYELIKVLLQNNFPKYETVVERANNFYTTVPDYAALLNSYQLLARHLPEKYNTPLIQTAYAFLETQHNGMVALDNQPAADSPENEGGWLPPGVSAIQQLLLLDTAGALSYLDQYISDKHYLHPQAFQVMKDLLQARAVPLLLQALENDYDARNVLPVLTQLDKQLYEDRLWPFTLHKLKSVRSLVAVVLADHPQALEKAGELLLHKKAEQRLTAVQILCKLNTAAARELLQQALHKEINDDARDMMLEVLGDTLTGMDDMAAVTELVAFARKRGKLSRFPEPWLDESTLPPLYLLDGTTATSDMVRFLLYRLSRIKEIQVDIEARPLLRLVDQSRSGGFAAHLFKLYTDKGGEARLRYLMVLAALTGDDALVESLHRSIYQWIEEKRLKQAEHGVAALALQGSLNALRAVEFLSRKYQMRRPQVGAAAAAALQQTATEAGISLHELGDRLVPDFGFRGLFRPFAVRDEIYHAGIDSQFKLTYFNKNKRQLKAMPAATPSPVKETFKRIAKAITETAKLQSQRLEHYLVIQRKWTAAQWTALFGQHPLMCAFATRLLWGVYDEQEQLIQCFRYREDTAMENLAGETVVIPARATVRILHPLYLDATTLQQWKQQFAALGMLPVFPQLDRPVAALSPIQADSTVIHDFEDISLESEVLHQLMDQKGWKLSEGNDGKYMYVFHKTDDENQLEVIMEMSGVYQEDAASWRMGKLYFVDRTKTQQRWFRTTDKEVATGLLPLHSVPPVFYSEAITDITVSREKMSLS</sequence>
<proteinExistence type="predicted"/>
<accession>A0ABT3IJ19</accession>
<evidence type="ECO:0000259" key="1">
    <source>
        <dbReference type="Pfam" id="PF13569"/>
    </source>
</evidence>
<dbReference type="EMBL" id="JAPDNS010000001">
    <property type="protein sequence ID" value="MCW3483744.1"/>
    <property type="molecule type" value="Genomic_DNA"/>
</dbReference>
<keyword evidence="3" id="KW-1185">Reference proteome</keyword>
<comment type="caution">
    <text evidence="2">The sequence shown here is derived from an EMBL/GenBank/DDBJ whole genome shotgun (WGS) entry which is preliminary data.</text>
</comment>
<name>A0ABT3IJ19_9BACT</name>
<protein>
    <submittedName>
        <fullName evidence="2">DUF4132 domain-containing protein</fullName>
    </submittedName>
</protein>